<dbReference type="Gene3D" id="3.40.50.1820">
    <property type="entry name" value="alpha/beta hydrolase"/>
    <property type="match status" value="1"/>
</dbReference>
<sequence length="215" mass="24281">MGNVYVKDAGDFSSADQKNLGLYFEERKRGLAVFFPGIGYHTDKPLLYYGKKLAAAYGCEIMEMSYGELPTHIKGNHEKMMAAFEKGLSHVTKQLEQVDFSRYEKVLFVSKSIGTAVAAAYAMKNRIDALHIYYTPVEESFQVIGTEGVVFHGTADPWARTDVIRQACEERGLPLYLTEGANHSLETGNVQEDLKNLEQIMRVSEEYIRRGMSRM</sequence>
<gene>
    <name evidence="1" type="ORF">H9849_09490</name>
</gene>
<reference evidence="1" key="2">
    <citation type="submission" date="2021-04" db="EMBL/GenBank/DDBJ databases">
        <authorList>
            <person name="Gilroy R."/>
        </authorList>
    </citation>
    <scope>NUCLEOTIDE SEQUENCE</scope>
    <source>
        <strain evidence="1">ChiSxjej3B15-1167</strain>
    </source>
</reference>
<protein>
    <submittedName>
        <fullName evidence="1">Alpha/beta hydrolase</fullName>
    </submittedName>
</protein>
<accession>A0A9D1X5F4</accession>
<dbReference type="SUPFAM" id="SSF53474">
    <property type="entry name" value="alpha/beta-Hydrolases"/>
    <property type="match status" value="1"/>
</dbReference>
<evidence type="ECO:0000313" key="1">
    <source>
        <dbReference type="EMBL" id="HIX73239.1"/>
    </source>
</evidence>
<dbReference type="Proteomes" id="UP000886805">
    <property type="component" value="Unassembled WGS sequence"/>
</dbReference>
<dbReference type="GO" id="GO:0016787">
    <property type="term" value="F:hydrolase activity"/>
    <property type="evidence" value="ECO:0007669"/>
    <property type="project" value="UniProtKB-KW"/>
</dbReference>
<dbReference type="AlphaFoldDB" id="A0A9D1X5F4"/>
<dbReference type="EMBL" id="DXEQ01000288">
    <property type="protein sequence ID" value="HIX73239.1"/>
    <property type="molecule type" value="Genomic_DNA"/>
</dbReference>
<reference evidence="1" key="1">
    <citation type="journal article" date="2021" name="PeerJ">
        <title>Extensive microbial diversity within the chicken gut microbiome revealed by metagenomics and culture.</title>
        <authorList>
            <person name="Gilroy R."/>
            <person name="Ravi A."/>
            <person name="Getino M."/>
            <person name="Pursley I."/>
            <person name="Horton D.L."/>
            <person name="Alikhan N.F."/>
            <person name="Baker D."/>
            <person name="Gharbi K."/>
            <person name="Hall N."/>
            <person name="Watson M."/>
            <person name="Adriaenssens E.M."/>
            <person name="Foster-Nyarko E."/>
            <person name="Jarju S."/>
            <person name="Secka A."/>
            <person name="Antonio M."/>
            <person name="Oren A."/>
            <person name="Chaudhuri R.R."/>
            <person name="La Ragione R."/>
            <person name="Hildebrand F."/>
            <person name="Pallen M.J."/>
        </authorList>
    </citation>
    <scope>NUCLEOTIDE SEQUENCE</scope>
    <source>
        <strain evidence="1">ChiSxjej3B15-1167</strain>
    </source>
</reference>
<proteinExistence type="predicted"/>
<comment type="caution">
    <text evidence="1">The sequence shown here is derived from an EMBL/GenBank/DDBJ whole genome shotgun (WGS) entry which is preliminary data.</text>
</comment>
<dbReference type="InterPro" id="IPR029058">
    <property type="entry name" value="AB_hydrolase_fold"/>
</dbReference>
<name>A0A9D1X5F4_9FIRM</name>
<keyword evidence="1" id="KW-0378">Hydrolase</keyword>
<evidence type="ECO:0000313" key="2">
    <source>
        <dbReference type="Proteomes" id="UP000886805"/>
    </source>
</evidence>
<organism evidence="1 2">
    <name type="scientific">Candidatus Anaerobutyricum stercoripullorum</name>
    <dbReference type="NCBI Taxonomy" id="2838456"/>
    <lineage>
        <taxon>Bacteria</taxon>
        <taxon>Bacillati</taxon>
        <taxon>Bacillota</taxon>
        <taxon>Clostridia</taxon>
        <taxon>Lachnospirales</taxon>
        <taxon>Lachnospiraceae</taxon>
        <taxon>Anaerobutyricum</taxon>
    </lineage>
</organism>